<reference evidence="3" key="1">
    <citation type="journal article" date="2017" name="Genome Biol. Evol.">
        <title>The complete genome sequence of the phytopathogenic fungus Sclerotinia sclerotiorum reveals insights into the genome architecture of broad host range pathogens.</title>
        <authorList>
            <person name="Derbyshire M."/>
            <person name="Denton-Giles M."/>
            <person name="Hegedus D."/>
            <person name="Seifbarghy S."/>
            <person name="Rollins J."/>
            <person name="van Kan J."/>
            <person name="Seidl M.F."/>
            <person name="Faino L."/>
            <person name="Mbengue M."/>
            <person name="Navaud O."/>
            <person name="Raffaele S."/>
            <person name="Hammond-Kosack K."/>
            <person name="Heard S."/>
            <person name="Oliver R."/>
        </authorList>
    </citation>
    <scope>NUCLEOTIDE SEQUENCE [LARGE SCALE GENOMIC DNA]</scope>
    <source>
        <strain evidence="3">ATCC 18683 / 1980 / Ss-1</strain>
    </source>
</reference>
<sequence length="499" mass="57058">MVNPKYALHDVPGKGRGLVVTQEIPKGTRMLEERPIMTRPKRAHEGFSLRNKFNALNEAQRQAFLSLSNIHPFKDADEQYLGIFKTNGLPMESDDRGGLFIETSRINHTCDNNACHNWNTKVKRMTVHALRNIQKGEKITINYLGSRPWTHGIRLGILKEKFEFLCSCDLCCLPPEQSKRSDRELIDIYRGITLVPRVFIRYPLQAIRYLDQVVQLLSGNEFHLSLLCNALSEASKLNLGQGDLARARVLAQKAMQYMIVIYGSDSPEVLDNKRRANYPSMSDFYGLSSQDWATAVNDVPSGLKSDEFEDWVWRREGLQDSRLFSDRPNSFLGYSMFPAFNDLPHEREANPDFYEEVGTSTCQPRRHWCFLGEIVEFQPRRPREILIEDIDGTNVELTLDNDARDKSPPLPQLRKGHTVAVLYAQRCGDDSEPEISLQNAALLQILPISLHDLIALKDVVQEFSTKREIENTRICHACGKKSTSMAKCGRCSLFWYCNQ</sequence>
<evidence type="ECO:0000313" key="3">
    <source>
        <dbReference type="Proteomes" id="UP000177798"/>
    </source>
</evidence>
<evidence type="ECO:0000259" key="1">
    <source>
        <dbReference type="PROSITE" id="PS50280"/>
    </source>
</evidence>
<dbReference type="PANTHER" id="PTHR47332">
    <property type="entry name" value="SET DOMAIN-CONTAINING PROTEIN 5"/>
    <property type="match status" value="1"/>
</dbReference>
<name>A0A1D9Q8X9_SCLS1</name>
<dbReference type="InterPro" id="IPR001214">
    <property type="entry name" value="SET_dom"/>
</dbReference>
<dbReference type="AlphaFoldDB" id="A0A1D9Q8X9"/>
<dbReference type="PANTHER" id="PTHR47332:SF2">
    <property type="entry name" value="SET-6"/>
    <property type="match status" value="1"/>
</dbReference>
<dbReference type="SMART" id="SM00317">
    <property type="entry name" value="SET"/>
    <property type="match status" value="1"/>
</dbReference>
<dbReference type="Proteomes" id="UP000177798">
    <property type="component" value="Chromosome 7"/>
</dbReference>
<gene>
    <name evidence="2" type="ORF">sscle_07g060320</name>
</gene>
<dbReference type="PROSITE" id="PS50280">
    <property type="entry name" value="SET"/>
    <property type="match status" value="1"/>
</dbReference>
<evidence type="ECO:0000313" key="2">
    <source>
        <dbReference type="EMBL" id="APA11262.1"/>
    </source>
</evidence>
<feature type="domain" description="SET" evidence="1">
    <location>
        <begin position="4"/>
        <end position="144"/>
    </location>
</feature>
<dbReference type="OrthoDB" id="265717at2759"/>
<dbReference type="SUPFAM" id="SSF82199">
    <property type="entry name" value="SET domain"/>
    <property type="match status" value="1"/>
</dbReference>
<dbReference type="VEuPathDB" id="FungiDB:sscle_07g060320"/>
<dbReference type="InterPro" id="IPR053185">
    <property type="entry name" value="SET_domain_protein"/>
</dbReference>
<dbReference type="InterPro" id="IPR046341">
    <property type="entry name" value="SET_dom_sf"/>
</dbReference>
<dbReference type="Gene3D" id="2.170.270.10">
    <property type="entry name" value="SET domain"/>
    <property type="match status" value="1"/>
</dbReference>
<dbReference type="EMBL" id="CP017820">
    <property type="protein sequence ID" value="APA11262.1"/>
    <property type="molecule type" value="Genomic_DNA"/>
</dbReference>
<proteinExistence type="predicted"/>
<dbReference type="CDD" id="cd20071">
    <property type="entry name" value="SET_SMYD"/>
    <property type="match status" value="1"/>
</dbReference>
<accession>A0A1D9Q8X9</accession>
<protein>
    <recommendedName>
        <fullName evidence="1">SET domain-containing protein</fullName>
    </recommendedName>
</protein>
<dbReference type="Pfam" id="PF00856">
    <property type="entry name" value="SET"/>
    <property type="match status" value="1"/>
</dbReference>
<organism evidence="2 3">
    <name type="scientific">Sclerotinia sclerotiorum (strain ATCC 18683 / 1980 / Ss-1)</name>
    <name type="common">White mold</name>
    <name type="synonym">Whetzelinia sclerotiorum</name>
    <dbReference type="NCBI Taxonomy" id="665079"/>
    <lineage>
        <taxon>Eukaryota</taxon>
        <taxon>Fungi</taxon>
        <taxon>Dikarya</taxon>
        <taxon>Ascomycota</taxon>
        <taxon>Pezizomycotina</taxon>
        <taxon>Leotiomycetes</taxon>
        <taxon>Helotiales</taxon>
        <taxon>Sclerotiniaceae</taxon>
        <taxon>Sclerotinia</taxon>
    </lineage>
</organism>